<evidence type="ECO:0000256" key="5">
    <source>
        <dbReference type="ARBA" id="ARBA00022840"/>
    </source>
</evidence>
<dbReference type="NCBIfam" id="NF008743">
    <property type="entry name" value="PRK11773.1"/>
    <property type="match status" value="1"/>
</dbReference>
<dbReference type="GO" id="GO:0043138">
    <property type="term" value="F:3'-5' DNA helicase activity"/>
    <property type="evidence" value="ECO:0007669"/>
    <property type="project" value="UniProtKB-EC"/>
</dbReference>
<dbReference type="Pfam" id="PF13361">
    <property type="entry name" value="UvrD_C"/>
    <property type="match status" value="1"/>
</dbReference>
<dbReference type="CDD" id="cd18807">
    <property type="entry name" value="SF1_C_UvrD"/>
    <property type="match status" value="1"/>
</dbReference>
<dbReference type="InterPro" id="IPR014016">
    <property type="entry name" value="UvrD-like_ATP-bd"/>
</dbReference>
<evidence type="ECO:0000259" key="14">
    <source>
        <dbReference type="PROSITE" id="PS51217"/>
    </source>
</evidence>
<dbReference type="Gene3D" id="1.10.10.160">
    <property type="match status" value="1"/>
</dbReference>
<dbReference type="PROSITE" id="PS51217">
    <property type="entry name" value="UVRD_HELICASE_CTER"/>
    <property type="match status" value="1"/>
</dbReference>
<dbReference type="Pfam" id="PF21196">
    <property type="entry name" value="PcrA_UvrD_tudor"/>
    <property type="match status" value="1"/>
</dbReference>
<dbReference type="SUPFAM" id="SSF52540">
    <property type="entry name" value="P-loop containing nucleoside triphosphate hydrolases"/>
    <property type="match status" value="1"/>
</dbReference>
<dbReference type="GO" id="GO:0003677">
    <property type="term" value="F:DNA binding"/>
    <property type="evidence" value="ECO:0007669"/>
    <property type="project" value="UniProtKB-KW"/>
</dbReference>
<keyword evidence="6" id="KW-0238">DNA-binding</keyword>
<name>A0A520MXG7_9GAMM</name>
<organism evidence="15 16">
    <name type="scientific">SAR86 cluster bacterium</name>
    <dbReference type="NCBI Taxonomy" id="2030880"/>
    <lineage>
        <taxon>Bacteria</taxon>
        <taxon>Pseudomonadati</taxon>
        <taxon>Pseudomonadota</taxon>
        <taxon>Gammaproteobacteria</taxon>
        <taxon>SAR86 cluster</taxon>
    </lineage>
</organism>
<dbReference type="PANTHER" id="PTHR11070:SF2">
    <property type="entry name" value="ATP-DEPENDENT DNA HELICASE SRS2"/>
    <property type="match status" value="1"/>
</dbReference>
<feature type="domain" description="UvrD-like helicase ATP-binding" evidence="13">
    <location>
        <begin position="8"/>
        <end position="285"/>
    </location>
</feature>
<dbReference type="CDD" id="cd17932">
    <property type="entry name" value="DEXQc_UvrD"/>
    <property type="match status" value="1"/>
</dbReference>
<keyword evidence="5 12" id="KW-0067">ATP-binding</keyword>
<dbReference type="Pfam" id="PF00580">
    <property type="entry name" value="UvrD-helicase"/>
    <property type="match status" value="1"/>
</dbReference>
<dbReference type="Gene3D" id="3.40.50.300">
    <property type="entry name" value="P-loop containing nucleotide triphosphate hydrolases"/>
    <property type="match status" value="2"/>
</dbReference>
<dbReference type="InterPro" id="IPR013986">
    <property type="entry name" value="DExx_box_DNA_helicase_dom_sf"/>
</dbReference>
<evidence type="ECO:0000313" key="16">
    <source>
        <dbReference type="Proteomes" id="UP000315825"/>
    </source>
</evidence>
<comment type="caution">
    <text evidence="15">The sequence shown here is derived from an EMBL/GenBank/DDBJ whole genome shotgun (WGS) entry which is preliminary data.</text>
</comment>
<dbReference type="Gene3D" id="1.10.486.10">
    <property type="entry name" value="PCRA, domain 4"/>
    <property type="match status" value="1"/>
</dbReference>
<dbReference type="EMBL" id="SHBE01000008">
    <property type="protein sequence ID" value="RZO25927.1"/>
    <property type="molecule type" value="Genomic_DNA"/>
</dbReference>
<sequence length="724" mass="82515">MDVSFILDDLNEAQRAAVTSESKNLLVLAGAGSGKTKVLVHRIAWLIKALDNSTHSVLAVTFTNKAANEMTGRIENILDEPIPELWCGTFHSISNKILRRHHKEANLEREFSILDSDDQLRVVKRVLKFLEIDDDQWPAEKVRWQINNWKDEGLRSKDIDENGDFNIEILKKIYSEYENYLKRESLVDFAELILKSYELINENQDLQNLYRKKFKHILVDEFQDTNSIQFKWIKNLTGEGSSVVAVGDDDQSIYGWRGAKVENITEFSKVKNTEIVRLEQNYRSTENILNAANAVIGKNSQRLGKKLWTDGAKGDPIDVYEAYSEQEEASFVSENVHQITQGGDQYKDIAVLYRSNAQSRVIEEFLLRQTIPYVIYGGVRFYERLEIKNVISYLRLCINHTDNTAFERAIAVPTRGVGEKTLALIREAAVAHDIPLLHAARNLTNEEQIKGKANKSIKNFLNFIDGSSEQIHNLPPDEFVEMIINQSGLIDHHLKERGEKGKIRIENINELISAVKSFDTANKNEDLSDFGSVLAAFLSSVSLDMGETQANRNDDAVQLMTLHSAKGLEFKYVFIVGMEESLFPHSRSSENISELEEERRLCYVGITRARSKLYLTYTEFRRLYGQDSYNPPSRFIKEIPNEHLEFVRPKQSYTTSYYATVNSEAKEESEHEFNLGDSVSHKTFGEGVVLSIEGSGDSSRIQVNFYGVGTKWLVAAYASLERAK</sequence>
<dbReference type="AlphaFoldDB" id="A0A520MXG7"/>
<dbReference type="InterPro" id="IPR000212">
    <property type="entry name" value="DNA_helicase_UvrD/REP"/>
</dbReference>
<comment type="catalytic activity">
    <reaction evidence="11">
        <text>ATP + H2O = ADP + phosphate + H(+)</text>
        <dbReference type="Rhea" id="RHEA:13065"/>
        <dbReference type="ChEBI" id="CHEBI:15377"/>
        <dbReference type="ChEBI" id="CHEBI:15378"/>
        <dbReference type="ChEBI" id="CHEBI:30616"/>
        <dbReference type="ChEBI" id="CHEBI:43474"/>
        <dbReference type="ChEBI" id="CHEBI:456216"/>
        <dbReference type="EC" id="5.6.2.4"/>
    </reaction>
</comment>
<dbReference type="EC" id="5.6.2.4" evidence="9"/>
<reference evidence="15 16" key="1">
    <citation type="submission" date="2019-02" db="EMBL/GenBank/DDBJ databases">
        <title>Prokaryotic population dynamics and viral predation in marine succession experiment using metagenomics: the confinement effect.</title>
        <authorList>
            <person name="Haro-Moreno J.M."/>
            <person name="Rodriguez-Valera F."/>
            <person name="Lopez-Perez M."/>
        </authorList>
    </citation>
    <scope>NUCLEOTIDE SEQUENCE [LARGE SCALE GENOMIC DNA]</scope>
    <source>
        <strain evidence="15">MED-G159</strain>
    </source>
</reference>
<dbReference type="FunFam" id="1.10.10.160:FF:000001">
    <property type="entry name" value="ATP-dependent DNA helicase"/>
    <property type="match status" value="1"/>
</dbReference>
<feature type="binding site" evidence="12">
    <location>
        <begin position="29"/>
        <end position="36"/>
    </location>
    <ligand>
        <name>ATP</name>
        <dbReference type="ChEBI" id="CHEBI:30616"/>
    </ligand>
</feature>
<keyword evidence="2 12" id="KW-0547">Nucleotide-binding</keyword>
<evidence type="ECO:0000256" key="1">
    <source>
        <dbReference type="ARBA" id="ARBA00009922"/>
    </source>
</evidence>
<evidence type="ECO:0000256" key="11">
    <source>
        <dbReference type="ARBA" id="ARBA00048988"/>
    </source>
</evidence>
<gene>
    <name evidence="15" type="ORF">EVA92_04220</name>
</gene>
<evidence type="ECO:0000256" key="12">
    <source>
        <dbReference type="PROSITE-ProRule" id="PRU00560"/>
    </source>
</evidence>
<dbReference type="PANTHER" id="PTHR11070">
    <property type="entry name" value="UVRD / RECB / PCRA DNA HELICASE FAMILY MEMBER"/>
    <property type="match status" value="1"/>
</dbReference>
<keyword evidence="3 12" id="KW-0378">Hydrolase</keyword>
<evidence type="ECO:0000256" key="10">
    <source>
        <dbReference type="ARBA" id="ARBA00034923"/>
    </source>
</evidence>
<evidence type="ECO:0000313" key="15">
    <source>
        <dbReference type="EMBL" id="RZO25927.1"/>
    </source>
</evidence>
<evidence type="ECO:0000256" key="2">
    <source>
        <dbReference type="ARBA" id="ARBA00022741"/>
    </source>
</evidence>
<evidence type="ECO:0000256" key="7">
    <source>
        <dbReference type="ARBA" id="ARBA00023235"/>
    </source>
</evidence>
<dbReference type="GO" id="GO:0033202">
    <property type="term" value="C:DNA helicase complex"/>
    <property type="evidence" value="ECO:0007669"/>
    <property type="project" value="TreeGrafter"/>
</dbReference>
<keyword evidence="4 12" id="KW-0347">Helicase</keyword>
<dbReference type="GO" id="GO:0005524">
    <property type="term" value="F:ATP binding"/>
    <property type="evidence" value="ECO:0007669"/>
    <property type="project" value="UniProtKB-UniRule"/>
</dbReference>
<accession>A0A520MXG7</accession>
<protein>
    <recommendedName>
        <fullName evidence="9">DNA 3'-5' helicase</fullName>
        <ecNumber evidence="9">5.6.2.4</ecNumber>
    </recommendedName>
    <alternativeName>
        <fullName evidence="10">DNA 3'-5' helicase II</fullName>
    </alternativeName>
</protein>
<evidence type="ECO:0000256" key="8">
    <source>
        <dbReference type="ARBA" id="ARBA00034617"/>
    </source>
</evidence>
<comment type="similarity">
    <text evidence="1">Belongs to the helicase family. UvrD subfamily.</text>
</comment>
<evidence type="ECO:0000259" key="13">
    <source>
        <dbReference type="PROSITE" id="PS51198"/>
    </source>
</evidence>
<dbReference type="PROSITE" id="PS51198">
    <property type="entry name" value="UVRD_HELICASE_ATP_BIND"/>
    <property type="match status" value="1"/>
</dbReference>
<keyword evidence="7" id="KW-0413">Isomerase</keyword>
<dbReference type="GO" id="GO:0005829">
    <property type="term" value="C:cytosol"/>
    <property type="evidence" value="ECO:0007669"/>
    <property type="project" value="TreeGrafter"/>
</dbReference>
<proteinExistence type="inferred from homology"/>
<feature type="domain" description="UvrD-like helicase C-terminal" evidence="14">
    <location>
        <begin position="286"/>
        <end position="567"/>
    </location>
</feature>
<evidence type="ECO:0000256" key="4">
    <source>
        <dbReference type="ARBA" id="ARBA00022806"/>
    </source>
</evidence>
<comment type="catalytic activity">
    <reaction evidence="8">
        <text>Couples ATP hydrolysis with the unwinding of duplex DNA by translocating in the 3'-5' direction.</text>
        <dbReference type="EC" id="5.6.2.4"/>
    </reaction>
</comment>
<evidence type="ECO:0000256" key="3">
    <source>
        <dbReference type="ARBA" id="ARBA00022801"/>
    </source>
</evidence>
<evidence type="ECO:0000256" key="9">
    <source>
        <dbReference type="ARBA" id="ARBA00034808"/>
    </source>
</evidence>
<dbReference type="GO" id="GO:0009314">
    <property type="term" value="P:response to radiation"/>
    <property type="evidence" value="ECO:0007669"/>
    <property type="project" value="UniProtKB-ARBA"/>
</dbReference>
<dbReference type="Proteomes" id="UP000315825">
    <property type="component" value="Unassembled WGS sequence"/>
</dbReference>
<evidence type="ECO:0000256" key="6">
    <source>
        <dbReference type="ARBA" id="ARBA00023125"/>
    </source>
</evidence>
<dbReference type="GO" id="GO:0016887">
    <property type="term" value="F:ATP hydrolysis activity"/>
    <property type="evidence" value="ECO:0007669"/>
    <property type="project" value="RHEA"/>
</dbReference>
<dbReference type="InterPro" id="IPR014017">
    <property type="entry name" value="DNA_helicase_UvrD-like_C"/>
</dbReference>
<dbReference type="InterPro" id="IPR027417">
    <property type="entry name" value="P-loop_NTPase"/>
</dbReference>
<dbReference type="GO" id="GO:0000725">
    <property type="term" value="P:recombinational repair"/>
    <property type="evidence" value="ECO:0007669"/>
    <property type="project" value="TreeGrafter"/>
</dbReference>